<feature type="domain" description="Rib" evidence="8">
    <location>
        <begin position="381"/>
        <end position="464"/>
    </location>
</feature>
<feature type="domain" description="Rib" evidence="8">
    <location>
        <begin position="726"/>
        <end position="808"/>
    </location>
</feature>
<feature type="region of interest" description="Disordered" evidence="5">
    <location>
        <begin position="1071"/>
        <end position="1108"/>
    </location>
</feature>
<evidence type="ECO:0000256" key="1">
    <source>
        <dbReference type="ARBA" id="ARBA00022512"/>
    </source>
</evidence>
<evidence type="ECO:0000259" key="8">
    <source>
        <dbReference type="Pfam" id="PF08428"/>
    </source>
</evidence>
<keyword evidence="4" id="KW-0572">Peptidoglycan-anchor</keyword>
<evidence type="ECO:0000256" key="4">
    <source>
        <dbReference type="ARBA" id="ARBA00023088"/>
    </source>
</evidence>
<gene>
    <name evidence="9" type="ORF">HMPREF9102_2081</name>
</gene>
<organism evidence="9 10">
    <name type="scientific">Limosilactobacillus oris F0423</name>
    <dbReference type="NCBI Taxonomy" id="944562"/>
    <lineage>
        <taxon>Bacteria</taxon>
        <taxon>Bacillati</taxon>
        <taxon>Bacillota</taxon>
        <taxon>Bacilli</taxon>
        <taxon>Lactobacillales</taxon>
        <taxon>Lactobacillaceae</taxon>
        <taxon>Limosilactobacillus</taxon>
    </lineage>
</organism>
<dbReference type="Proteomes" id="UP000006035">
    <property type="component" value="Unassembled WGS sequence"/>
</dbReference>
<feature type="domain" description="Rib" evidence="8">
    <location>
        <begin position="898"/>
        <end position="980"/>
    </location>
</feature>
<dbReference type="InterPro" id="IPR059115">
    <property type="entry name" value="Rib"/>
</dbReference>
<keyword evidence="6" id="KW-1133">Transmembrane helix</keyword>
<comment type="caution">
    <text evidence="9">The sequence shown here is derived from an EMBL/GenBank/DDBJ whole genome shotgun (WGS) entry which is preliminary data.</text>
</comment>
<dbReference type="RefSeq" id="WP_003715034.1">
    <property type="nucleotide sequence ID" value="NZ_AFTL01000006.1"/>
</dbReference>
<name>A0ABN0D7K0_9LACO</name>
<evidence type="ECO:0000256" key="6">
    <source>
        <dbReference type="SAM" id="Phobius"/>
    </source>
</evidence>
<protein>
    <submittedName>
        <fullName evidence="9">LPXTG-motif cell wall anchor domain protein</fullName>
    </submittedName>
</protein>
<feature type="domain" description="Gram-positive cocci surface proteins LPxTG" evidence="7">
    <location>
        <begin position="1162"/>
        <end position="1200"/>
    </location>
</feature>
<dbReference type="InterPro" id="IPR019931">
    <property type="entry name" value="LPXTG_anchor"/>
</dbReference>
<dbReference type="Pfam" id="PF08428">
    <property type="entry name" value="Rib"/>
    <property type="match status" value="5"/>
</dbReference>
<evidence type="ECO:0000259" key="7">
    <source>
        <dbReference type="Pfam" id="PF00746"/>
    </source>
</evidence>
<evidence type="ECO:0000313" key="10">
    <source>
        <dbReference type="Proteomes" id="UP000006035"/>
    </source>
</evidence>
<keyword evidence="6" id="KW-0812">Transmembrane</keyword>
<feature type="compositionally biased region" description="Basic and acidic residues" evidence="5">
    <location>
        <begin position="1086"/>
        <end position="1104"/>
    </location>
</feature>
<dbReference type="EMBL" id="AFTL01000006">
    <property type="protein sequence ID" value="EGS38784.1"/>
    <property type="molecule type" value="Genomic_DNA"/>
</dbReference>
<feature type="domain" description="Rib" evidence="8">
    <location>
        <begin position="1070"/>
        <end position="1137"/>
    </location>
</feature>
<evidence type="ECO:0000256" key="3">
    <source>
        <dbReference type="ARBA" id="ARBA00022729"/>
    </source>
</evidence>
<dbReference type="Pfam" id="PF00746">
    <property type="entry name" value="Gram_pos_anchor"/>
    <property type="match status" value="1"/>
</dbReference>
<evidence type="ECO:0000256" key="2">
    <source>
        <dbReference type="ARBA" id="ARBA00022525"/>
    </source>
</evidence>
<keyword evidence="6" id="KW-0472">Membrane</keyword>
<accession>A0ABN0D7K0</accession>
<feature type="transmembrane region" description="Helical" evidence="6">
    <location>
        <begin position="1175"/>
        <end position="1194"/>
    </location>
</feature>
<keyword evidence="3" id="KW-0732">Signal</keyword>
<dbReference type="NCBIfam" id="TIGR01167">
    <property type="entry name" value="LPXTG_anchor"/>
    <property type="match status" value="1"/>
</dbReference>
<evidence type="ECO:0000313" key="9">
    <source>
        <dbReference type="EMBL" id="EGS38784.1"/>
    </source>
</evidence>
<feature type="domain" description="Rib" evidence="8">
    <location>
        <begin position="554"/>
        <end position="636"/>
    </location>
</feature>
<evidence type="ECO:0000256" key="5">
    <source>
        <dbReference type="SAM" id="MobiDB-lite"/>
    </source>
</evidence>
<proteinExistence type="predicted"/>
<keyword evidence="2" id="KW-0964">Secreted</keyword>
<reference evidence="9 10" key="1">
    <citation type="submission" date="2011-05" db="EMBL/GenBank/DDBJ databases">
        <authorList>
            <person name="Durkin A.S."/>
            <person name="Kim M."/>
            <person name="Radune D."/>
            <person name="Hostetler J."/>
            <person name="Torralba M."/>
            <person name="Gillis M."/>
            <person name="Methe B."/>
            <person name="Sutton G."/>
            <person name="Nelson K.E."/>
        </authorList>
    </citation>
    <scope>NUCLEOTIDE SEQUENCE [LARGE SCALE GENOMIC DNA]</scope>
    <source>
        <strain evidence="9 10">F0423</strain>
    </source>
</reference>
<dbReference type="NCBIfam" id="TIGR02331">
    <property type="entry name" value="rib_alpha"/>
    <property type="match status" value="1"/>
</dbReference>
<sequence length="1200" mass="125455">MGGDGVFAFDLPTFTDAKGTEHKFTFIPTSSQRLKMWLAPGQKSADGSELFTFRPVVGNTPGFSTPTTAGAFYLAGANLQRASVFVGEAPTTEMIKTMVGDPSTWRYDDAGPDAHPGLVGADTNRVSGKVWWETSKAGTTFPTSTLESFVTQTADEAKNGFRVVNAVLTPEGVAALKSTRSAATAIDEVNEQLAIMKAHPEYIQEVVIAPVIDGSYTAHFSKDIDTDGLLQFILNPSGEIQPSYSNYPVLAYGNPRDYTHSNPYVVGQQAYNSHFALVPNLEKYDVDVTNFDTTTKTAKPGDTATAKVDAVYAVGQTTEIVWTANGKELNRTTVTSKAEAEKAAQLTVPKDMDADTIYTVELVVNGVTVDADSFLAEMPTEADKYTATGGELTKGYGEATTADEVIGKVTTDYPKDDPAKTPKIEVNDKTQLPDGKTPGKYTVDVTVTYPDGSQDDTSVSVTVLDKVIDQTKTPTNPTPAGYVRVTFNAGDHGSFAAGAGTIFDVKIGTALADVPVPTAQAANGYVVVGWNPALPATVQAAGTYTAQYKAAQTDADKYNATGGDLVKPYGEPTTEADVIGKVTTTYPKDAAKKPVITVDNKAQLPTGQKAGHATINVTVTYPDGSKDKTTVSVTVLDKVIDQTKTPNNPTPAGYVRVTFNAGAHGNFAAGTSTIFDVKSGTAIADVPVPTAQAANGYVVAGWNPALPATVKDAGTYTAQYKAAQTDADKYTATSDKLVKPYGEPTKPADVIAKVKTDYPGTATKQPTITVDHPDTLPDGKTAGHALIPVTVTYPDGSQDKLNVDLTVLDKVIDQTKTPNNPTPTGYVRVTFNAGAHGSFAAGAGTVFDVKIGTAIADVPVPAVKAANGYVVAGWNPALPATVKAAGTYTAQYKAAQTDAEKYNATSDKLVKPYGEPTTEADVIAKVKTDYPGTAAKQPTITVDNPDGLPDGKTAGHALIPVTVTYPDGSQDKLNVDLTVLDKVIDQTKTPTNPTPAGYVRVTFSAGSHGSFAAGAGTIFDVKIGTALADVPVPAAVADKGYTVAGWNPALPATAQAAGAYTVQYQVVPAEGQPVTTQPGGQPDPADGIKNKDKLPDGTKYDWKNPVDTSTPGDKTGVIVVTYPDGTQTEVTVTVHVVGEAVTTPAASQPVPVQTAVKPAGAAEKKLPQTGEDHNGALALAGVCLMSFATLFGFGELRRKK</sequence>
<keyword evidence="10" id="KW-1185">Reference proteome</keyword>
<keyword evidence="1" id="KW-0134">Cell wall</keyword>
<dbReference type="InterPro" id="IPR012706">
    <property type="entry name" value="Rib_alpha_Esp_rpt"/>
</dbReference>